<reference evidence="2 3" key="1">
    <citation type="submission" date="2024-04" db="EMBL/GenBank/DDBJ databases">
        <title>Flavobacterium sp. DGU99 16S ribosomal RNA gene Genome sequencing and assembly.</title>
        <authorList>
            <person name="Park S."/>
        </authorList>
    </citation>
    <scope>NUCLEOTIDE SEQUENCE [LARGE SCALE GENOMIC DNA]</scope>
    <source>
        <strain evidence="2 3">DGU99</strain>
    </source>
</reference>
<feature type="signal peptide" evidence="1">
    <location>
        <begin position="1"/>
        <end position="21"/>
    </location>
</feature>
<keyword evidence="1" id="KW-0732">Signal</keyword>
<feature type="chain" id="PRO_5046238193" description="Lipoprotein" evidence="1">
    <location>
        <begin position="22"/>
        <end position="173"/>
    </location>
</feature>
<evidence type="ECO:0008006" key="4">
    <source>
        <dbReference type="Google" id="ProtNLM"/>
    </source>
</evidence>
<dbReference type="Proteomes" id="UP001398556">
    <property type="component" value="Unassembled WGS sequence"/>
</dbReference>
<evidence type="ECO:0000313" key="2">
    <source>
        <dbReference type="EMBL" id="MEL1240532.1"/>
    </source>
</evidence>
<gene>
    <name evidence="2" type="ORF">AAEO59_05685</name>
</gene>
<dbReference type="EMBL" id="JBBYHU010000007">
    <property type="protein sequence ID" value="MEL1240532.1"/>
    <property type="molecule type" value="Genomic_DNA"/>
</dbReference>
<organism evidence="2 3">
    <name type="scientific">Flavobacterium flavipallidum</name>
    <dbReference type="NCBI Taxonomy" id="3139140"/>
    <lineage>
        <taxon>Bacteria</taxon>
        <taxon>Pseudomonadati</taxon>
        <taxon>Bacteroidota</taxon>
        <taxon>Flavobacteriia</taxon>
        <taxon>Flavobacteriales</taxon>
        <taxon>Flavobacteriaceae</taxon>
        <taxon>Flavobacterium</taxon>
    </lineage>
</organism>
<sequence>MKKIMTLFAFVSFLTFSSCTTTDDFEEDNDTISYVFEVSGVSFTANNDYSKSINNPSNYSSDVVLVYRWAGTESNGNRIWKLLPETYYAEDRTLDFTYTFQFSADYIDIFMDGYDLEGVNSSYRLNQLFRVVIVPASSSGTAKLANKEKEDYSDYNAVIEKYNIDDSNVKVLK</sequence>
<evidence type="ECO:0000256" key="1">
    <source>
        <dbReference type="SAM" id="SignalP"/>
    </source>
</evidence>
<dbReference type="RefSeq" id="WP_341699770.1">
    <property type="nucleotide sequence ID" value="NZ_JBBYHU010000007.1"/>
</dbReference>
<evidence type="ECO:0000313" key="3">
    <source>
        <dbReference type="Proteomes" id="UP001398556"/>
    </source>
</evidence>
<accession>A0ABU9HLG1</accession>
<dbReference type="PROSITE" id="PS51257">
    <property type="entry name" value="PROKAR_LIPOPROTEIN"/>
    <property type="match status" value="1"/>
</dbReference>
<keyword evidence="3" id="KW-1185">Reference proteome</keyword>
<protein>
    <recommendedName>
        <fullName evidence="4">Lipoprotein</fullName>
    </recommendedName>
</protein>
<name>A0ABU9HLG1_9FLAO</name>
<comment type="caution">
    <text evidence="2">The sequence shown here is derived from an EMBL/GenBank/DDBJ whole genome shotgun (WGS) entry which is preliminary data.</text>
</comment>
<proteinExistence type="predicted"/>